<organism evidence="2 3">
    <name type="scientific">Hymenobacter glaciei</name>
    <dbReference type="NCBI Taxonomy" id="877209"/>
    <lineage>
        <taxon>Bacteria</taxon>
        <taxon>Pseudomonadati</taxon>
        <taxon>Bacteroidota</taxon>
        <taxon>Cytophagia</taxon>
        <taxon>Cytophagales</taxon>
        <taxon>Hymenobacteraceae</taxon>
        <taxon>Hymenobacter</taxon>
    </lineage>
</organism>
<feature type="transmembrane region" description="Helical" evidence="1">
    <location>
        <begin position="231"/>
        <end position="249"/>
    </location>
</feature>
<dbReference type="Pfam" id="PF19528">
    <property type="entry name" value="DUF6056"/>
    <property type="match status" value="1"/>
</dbReference>
<evidence type="ECO:0008006" key="4">
    <source>
        <dbReference type="Google" id="ProtNLM"/>
    </source>
</evidence>
<feature type="transmembrane region" description="Helical" evidence="1">
    <location>
        <begin position="255"/>
        <end position="278"/>
    </location>
</feature>
<keyword evidence="1" id="KW-0812">Transmembrane</keyword>
<dbReference type="InterPro" id="IPR045691">
    <property type="entry name" value="DUF6056"/>
</dbReference>
<comment type="caution">
    <text evidence="2">The sequence shown here is derived from an EMBL/GenBank/DDBJ whole genome shotgun (WGS) entry which is preliminary data.</text>
</comment>
<feature type="transmembrane region" description="Helical" evidence="1">
    <location>
        <begin position="290"/>
        <end position="310"/>
    </location>
</feature>
<keyword evidence="1" id="KW-1133">Transmembrane helix</keyword>
<reference evidence="3" key="1">
    <citation type="journal article" date="2019" name="Int. J. Syst. Evol. Microbiol.">
        <title>The Global Catalogue of Microorganisms (GCM) 10K type strain sequencing project: providing services to taxonomists for standard genome sequencing and annotation.</title>
        <authorList>
            <consortium name="The Broad Institute Genomics Platform"/>
            <consortium name="The Broad Institute Genome Sequencing Center for Infectious Disease"/>
            <person name="Wu L."/>
            <person name="Ma J."/>
        </authorList>
    </citation>
    <scope>NUCLEOTIDE SEQUENCE [LARGE SCALE GENOMIC DNA]</scope>
    <source>
        <strain evidence="3">JCM 17225</strain>
    </source>
</reference>
<sequence length="488" mass="53655">MLLPFVVLCYYSHPGADDFTDAVQRQAFGFWGIQRDLYLNLTGRLFTSVLLMEASPLTSHHLSWYGMAPAGALLLLGASLYWLVSVLVGPAWRWPARLLAAGLLLALWLLQNPSIAESVYWFNGLAVYTVPTAVLVGWLAALVRYWLAAPTARPVWLTLVAALGTCVLWSNEIVALPLMAVIAGLALWQWWRGSPRRTALLALTTWYALALAVSLLAPGNMARADLIAVEVPPLVLLLGPVGASVYMLLNWLSSGVLLATTAIALPVLARLVAAGLPALRLLHTLRPRQLLLALGLLLALLPLAALPSYWATAGLMPPRARASVYLVFLVGWFAAVLVALVVTRRQAWQQQLVARRAWPRLASGLLWGWFLISFFSDHNVRVAHRDLGRESNNVVLAYRDWLSGSAARYNEALQTRYQLLRTASTQSLQVPALPLTGRPPMLLYHDLTTDSTFGLNQDYARYFGLRTAWTGPGGRGRPPRSYQASADD</sequence>
<keyword evidence="1" id="KW-0472">Membrane</keyword>
<proteinExistence type="predicted"/>
<dbReference type="Proteomes" id="UP001501469">
    <property type="component" value="Unassembled WGS sequence"/>
</dbReference>
<keyword evidence="3" id="KW-1185">Reference proteome</keyword>
<gene>
    <name evidence="2" type="ORF">GCM10022409_11950</name>
</gene>
<feature type="transmembrane region" description="Helical" evidence="1">
    <location>
        <begin position="200"/>
        <end position="219"/>
    </location>
</feature>
<feature type="transmembrane region" description="Helical" evidence="1">
    <location>
        <begin position="155"/>
        <end position="188"/>
    </location>
</feature>
<evidence type="ECO:0000256" key="1">
    <source>
        <dbReference type="SAM" id="Phobius"/>
    </source>
</evidence>
<protein>
    <recommendedName>
        <fullName evidence="4">Transmembrane protein</fullName>
    </recommendedName>
</protein>
<feature type="transmembrane region" description="Helical" evidence="1">
    <location>
        <begin position="96"/>
        <end position="114"/>
    </location>
</feature>
<accession>A0ABP7TPE8</accession>
<feature type="transmembrane region" description="Helical" evidence="1">
    <location>
        <begin position="357"/>
        <end position="375"/>
    </location>
</feature>
<feature type="transmembrane region" description="Helical" evidence="1">
    <location>
        <begin position="120"/>
        <end position="143"/>
    </location>
</feature>
<name>A0ABP7TPE8_9BACT</name>
<feature type="transmembrane region" description="Helical" evidence="1">
    <location>
        <begin position="62"/>
        <end position="84"/>
    </location>
</feature>
<feature type="transmembrane region" description="Helical" evidence="1">
    <location>
        <begin position="322"/>
        <end position="342"/>
    </location>
</feature>
<dbReference type="EMBL" id="BAABDK010000010">
    <property type="protein sequence ID" value="GAA4029363.1"/>
    <property type="molecule type" value="Genomic_DNA"/>
</dbReference>
<evidence type="ECO:0000313" key="2">
    <source>
        <dbReference type="EMBL" id="GAA4029363.1"/>
    </source>
</evidence>
<evidence type="ECO:0000313" key="3">
    <source>
        <dbReference type="Proteomes" id="UP001501469"/>
    </source>
</evidence>